<organism evidence="3 5">
    <name type="scientific">Yersinia rohdei</name>
    <dbReference type="NCBI Taxonomy" id="29485"/>
    <lineage>
        <taxon>Bacteria</taxon>
        <taxon>Pseudomonadati</taxon>
        <taxon>Pseudomonadota</taxon>
        <taxon>Gammaproteobacteria</taxon>
        <taxon>Enterobacterales</taxon>
        <taxon>Yersiniaceae</taxon>
        <taxon>Yersinia</taxon>
    </lineage>
</organism>
<keyword evidence="4" id="KW-1185">Reference proteome</keyword>
<dbReference type="EMBL" id="CTKE01000007">
    <property type="protein sequence ID" value="CQI89925.1"/>
    <property type="molecule type" value="Genomic_DNA"/>
</dbReference>
<keyword evidence="1" id="KW-1133">Transmembrane helix</keyword>
<evidence type="ECO:0000313" key="5">
    <source>
        <dbReference type="Proteomes" id="UP000042054"/>
    </source>
</evidence>
<keyword evidence="1" id="KW-0472">Membrane</keyword>
<dbReference type="GeneID" id="45565644"/>
<feature type="transmembrane region" description="Helical" evidence="1">
    <location>
        <begin position="55"/>
        <end position="74"/>
    </location>
</feature>
<gene>
    <name evidence="2" type="ORF">CH64_272</name>
    <name evidence="3" type="ORF">ERS008555_01863</name>
</gene>
<reference evidence="3 5" key="2">
    <citation type="submission" date="2015-03" db="EMBL/GenBank/DDBJ databases">
        <authorList>
            <person name="Murphy D."/>
        </authorList>
    </citation>
    <scope>NUCLEOTIDE SEQUENCE [LARGE SCALE GENOMIC DNA]</scope>
    <source>
        <strain evidence="3 5">68/02</strain>
    </source>
</reference>
<feature type="transmembrane region" description="Helical" evidence="1">
    <location>
        <begin position="95"/>
        <end position="118"/>
    </location>
</feature>
<reference evidence="2 4" key="1">
    <citation type="journal article" date="2015" name="Genome Announc.">
        <title>Thirty-Two Complete Genome Assemblies of Nine Yersinia Species, Including Y. pestis, Y. pseudotuberculosis, and Y. enterocolitica.</title>
        <authorList>
            <person name="Johnson S.L."/>
            <person name="Daligault H.E."/>
            <person name="Davenport K.W."/>
            <person name="Jaissle J."/>
            <person name="Frey K.G."/>
            <person name="Ladner J.T."/>
            <person name="Broomall S.M."/>
            <person name="Bishop-Lilly K.A."/>
            <person name="Bruce D.C."/>
            <person name="Coyne S.R."/>
            <person name="Gibbons H.S."/>
            <person name="Lo C.C."/>
            <person name="Munk A.C."/>
            <person name="Rosenzweig C.N."/>
            <person name="Koroleva G.I."/>
            <person name="Palacios G.F."/>
            <person name="Redden C.L."/>
            <person name="Xu Y."/>
            <person name="Minogue T.D."/>
            <person name="Chain P.S."/>
        </authorList>
    </citation>
    <scope>NUCLEOTIDE SEQUENCE [LARGE SCALE GENOMIC DNA]</scope>
    <source>
        <strain evidence="2 4">YRA</strain>
    </source>
</reference>
<dbReference type="Proteomes" id="UP000031914">
    <property type="component" value="Chromosome"/>
</dbReference>
<evidence type="ECO:0000313" key="2">
    <source>
        <dbReference type="EMBL" id="AJJ12472.1"/>
    </source>
</evidence>
<feature type="transmembrane region" description="Helical" evidence="1">
    <location>
        <begin position="124"/>
        <end position="142"/>
    </location>
</feature>
<dbReference type="OrthoDB" id="5192278at2"/>
<evidence type="ECO:0000313" key="3">
    <source>
        <dbReference type="EMBL" id="CQI89925.1"/>
    </source>
</evidence>
<sequence length="165" mass="18449">MTPVQILIILALTLFALYRQSISHEVSLGPARFKWVWIYGVVGLLVGGTYMPTTITSWSVLGSGVLFSIIIGMLQGRLIEIWQESDGRIFCKGTPLTMTLFLLLIGSKWIIGTLQYLYNQPTEQGGFGEILIMIAVMAAFEVEIVRRRIRVLYPDNPVDSLPEGQ</sequence>
<name>A0A0U1HSI6_YERRO</name>
<dbReference type="KEGG" id="yro:CH64_272"/>
<evidence type="ECO:0000256" key="1">
    <source>
        <dbReference type="SAM" id="Phobius"/>
    </source>
</evidence>
<dbReference type="RefSeq" id="WP_004716413.1">
    <property type="nucleotide sequence ID" value="NZ_CABIHO010000040.1"/>
</dbReference>
<proteinExistence type="predicted"/>
<protein>
    <submittedName>
        <fullName evidence="2">Membrane protein</fullName>
    </submittedName>
</protein>
<keyword evidence="1" id="KW-0812">Transmembrane</keyword>
<accession>A0A0U1HSI6</accession>
<dbReference type="EMBL" id="CP009787">
    <property type="protein sequence ID" value="AJJ12472.1"/>
    <property type="molecule type" value="Genomic_DNA"/>
</dbReference>
<evidence type="ECO:0000313" key="4">
    <source>
        <dbReference type="Proteomes" id="UP000031914"/>
    </source>
</evidence>
<dbReference type="Proteomes" id="UP000042054">
    <property type="component" value="Unassembled WGS sequence"/>
</dbReference>
<dbReference type="AlphaFoldDB" id="A0A0U1HSI6"/>